<evidence type="ECO:0000313" key="1">
    <source>
        <dbReference type="EMBL" id="KRY99980.1"/>
    </source>
</evidence>
<proteinExistence type="predicted"/>
<dbReference type="Proteomes" id="UP000055024">
    <property type="component" value="Unassembled WGS sequence"/>
</dbReference>
<dbReference type="EMBL" id="JYDP01000618">
    <property type="protein sequence ID" value="KRY99980.1"/>
    <property type="molecule type" value="Genomic_DNA"/>
</dbReference>
<keyword evidence="2" id="KW-1185">Reference proteome</keyword>
<gene>
    <name evidence="1" type="ORF">T11_7562</name>
</gene>
<sequence length="134" mass="15090">MAEVSELRLVPNRSGSMSLDVVWTNLDVTSVITQKDHMESCPVDEHMESCPVYKIKNRAVLKKRSAEETKPIPAIYDEQVSTASAAPSTSGHFPLFKRVKSTMYSHREKGYQKCLNLQIPDAFRTTQAGEDLFL</sequence>
<dbReference type="OrthoDB" id="5920146at2759"/>
<reference evidence="1 2" key="1">
    <citation type="submission" date="2015-01" db="EMBL/GenBank/DDBJ databases">
        <title>Evolution of Trichinella species and genotypes.</title>
        <authorList>
            <person name="Korhonen P.K."/>
            <person name="Edoardo P."/>
            <person name="Giuseppe L.R."/>
            <person name="Gasser R.B."/>
        </authorList>
    </citation>
    <scope>NUCLEOTIDE SEQUENCE [LARGE SCALE GENOMIC DNA]</scope>
    <source>
        <strain evidence="1">ISS1029</strain>
    </source>
</reference>
<evidence type="ECO:0000313" key="2">
    <source>
        <dbReference type="Proteomes" id="UP000055024"/>
    </source>
</evidence>
<protein>
    <submittedName>
        <fullName evidence="1">Uncharacterized protein</fullName>
    </submittedName>
</protein>
<name>A0A0V1GNV6_9BILA</name>
<accession>A0A0V1GNV6</accession>
<dbReference type="AlphaFoldDB" id="A0A0V1GNV6"/>
<organism evidence="1 2">
    <name type="scientific">Trichinella zimbabwensis</name>
    <dbReference type="NCBI Taxonomy" id="268475"/>
    <lineage>
        <taxon>Eukaryota</taxon>
        <taxon>Metazoa</taxon>
        <taxon>Ecdysozoa</taxon>
        <taxon>Nematoda</taxon>
        <taxon>Enoplea</taxon>
        <taxon>Dorylaimia</taxon>
        <taxon>Trichinellida</taxon>
        <taxon>Trichinellidae</taxon>
        <taxon>Trichinella</taxon>
    </lineage>
</organism>
<comment type="caution">
    <text evidence="1">The sequence shown here is derived from an EMBL/GenBank/DDBJ whole genome shotgun (WGS) entry which is preliminary data.</text>
</comment>